<dbReference type="SUPFAM" id="SSF57850">
    <property type="entry name" value="RING/U-box"/>
    <property type="match status" value="1"/>
</dbReference>
<keyword evidence="12" id="KW-1185">Reference proteome</keyword>
<evidence type="ECO:0000256" key="2">
    <source>
        <dbReference type="ARBA" id="ARBA00012251"/>
    </source>
</evidence>
<evidence type="ECO:0000256" key="7">
    <source>
        <dbReference type="ARBA" id="ARBA00022786"/>
    </source>
</evidence>
<dbReference type="InterPro" id="IPR031127">
    <property type="entry name" value="E3_UB_ligase_RBR"/>
</dbReference>
<proteinExistence type="predicted"/>
<dbReference type="InterPro" id="IPR044066">
    <property type="entry name" value="TRIAD_supradom"/>
</dbReference>
<dbReference type="GO" id="GO:0061630">
    <property type="term" value="F:ubiquitin protein ligase activity"/>
    <property type="evidence" value="ECO:0007669"/>
    <property type="project" value="UniProtKB-EC"/>
</dbReference>
<reference evidence="11 12" key="1">
    <citation type="submission" date="2015-07" db="EMBL/GenBank/DDBJ databases">
        <title>Comparative genomics of the Sigatoka disease complex on banana suggests a link between parallel evolutionary changes in Pseudocercospora fijiensis and Pseudocercospora eumusae and increased virulence on the banana host.</title>
        <authorList>
            <person name="Chang T.-C."/>
            <person name="Salvucci A."/>
            <person name="Crous P.W."/>
            <person name="Stergiopoulos I."/>
        </authorList>
    </citation>
    <scope>NUCLEOTIDE SEQUENCE [LARGE SCALE GENOMIC DNA]</scope>
    <source>
        <strain evidence="11 12">CBS 114824</strain>
    </source>
</reference>
<dbReference type="Proteomes" id="UP000070133">
    <property type="component" value="Unassembled WGS sequence"/>
</dbReference>
<dbReference type="Pfam" id="PF01485">
    <property type="entry name" value="IBR"/>
    <property type="match status" value="1"/>
</dbReference>
<dbReference type="STRING" id="321146.A0A139GXF1"/>
<evidence type="ECO:0000256" key="4">
    <source>
        <dbReference type="ARBA" id="ARBA00022723"/>
    </source>
</evidence>
<comment type="caution">
    <text evidence="11">The sequence shown here is derived from an EMBL/GenBank/DDBJ whole genome shotgun (WGS) entry which is preliminary data.</text>
</comment>
<dbReference type="InterPro" id="IPR002867">
    <property type="entry name" value="IBR_dom"/>
</dbReference>
<keyword evidence="8" id="KW-0862">Zinc</keyword>
<sequence length="281" mass="32183">MVSTRRAHTITRYCISCWEVKSSAEFFRRQPMEQCEHENCICEACWQTWIAASVATQYRTRVHCPVPGCSSVAHNQSDLVHLARFTDYARYGYIVRRIRLNDMPNLNWCLNPACAHELKPNGDDLCSRCGEITCTDCHALDHYPEMTCEEYQRLPEVTRRKEEELLSSKLIGQMKKNGDIKACPNCACPIELELPSKMVKCSRCLYNFDWRSASPATVLDVPRKQPSEARKVRFIIDVESDGEKSEREQEAEGVAVVSSQSDDEEIRLPPSKRQRLIGNST</sequence>
<dbReference type="OrthoDB" id="1431934at2759"/>
<dbReference type="CDD" id="cd20335">
    <property type="entry name" value="BRcat_RBR"/>
    <property type="match status" value="1"/>
</dbReference>
<dbReference type="GO" id="GO:0008270">
    <property type="term" value="F:zinc ion binding"/>
    <property type="evidence" value="ECO:0007669"/>
    <property type="project" value="UniProtKB-KW"/>
</dbReference>
<dbReference type="PANTHER" id="PTHR11685">
    <property type="entry name" value="RBR FAMILY RING FINGER AND IBR DOMAIN-CONTAINING"/>
    <property type="match status" value="1"/>
</dbReference>
<dbReference type="Gene3D" id="3.30.40.10">
    <property type="entry name" value="Zinc/RING finger domain, C3HC4 (zinc finger)"/>
    <property type="match status" value="1"/>
</dbReference>
<keyword evidence="3" id="KW-0808">Transferase</keyword>
<organism evidence="11 12">
    <name type="scientific">Pseudocercospora eumusae</name>
    <dbReference type="NCBI Taxonomy" id="321146"/>
    <lineage>
        <taxon>Eukaryota</taxon>
        <taxon>Fungi</taxon>
        <taxon>Dikarya</taxon>
        <taxon>Ascomycota</taxon>
        <taxon>Pezizomycotina</taxon>
        <taxon>Dothideomycetes</taxon>
        <taxon>Dothideomycetidae</taxon>
        <taxon>Mycosphaerellales</taxon>
        <taxon>Mycosphaerellaceae</taxon>
        <taxon>Pseudocercospora</taxon>
    </lineage>
</organism>
<evidence type="ECO:0000256" key="9">
    <source>
        <dbReference type="SAM" id="MobiDB-lite"/>
    </source>
</evidence>
<feature type="compositionally biased region" description="Basic and acidic residues" evidence="9">
    <location>
        <begin position="240"/>
        <end position="250"/>
    </location>
</feature>
<protein>
    <recommendedName>
        <fullName evidence="2">RBR-type E3 ubiquitin transferase</fullName>
        <ecNumber evidence="2">2.3.2.31</ecNumber>
    </recommendedName>
</protein>
<feature type="domain" description="RING-type" evidence="10">
    <location>
        <begin position="10"/>
        <end position="236"/>
    </location>
</feature>
<dbReference type="EC" id="2.3.2.31" evidence="2"/>
<evidence type="ECO:0000313" key="11">
    <source>
        <dbReference type="EMBL" id="KXS94849.1"/>
    </source>
</evidence>
<keyword evidence="5" id="KW-0677">Repeat</keyword>
<evidence type="ECO:0000256" key="8">
    <source>
        <dbReference type="ARBA" id="ARBA00022833"/>
    </source>
</evidence>
<evidence type="ECO:0000256" key="6">
    <source>
        <dbReference type="ARBA" id="ARBA00022771"/>
    </source>
</evidence>
<dbReference type="EMBL" id="LFZN01000253">
    <property type="protein sequence ID" value="KXS94849.1"/>
    <property type="molecule type" value="Genomic_DNA"/>
</dbReference>
<evidence type="ECO:0000256" key="5">
    <source>
        <dbReference type="ARBA" id="ARBA00022737"/>
    </source>
</evidence>
<evidence type="ECO:0000256" key="1">
    <source>
        <dbReference type="ARBA" id="ARBA00001798"/>
    </source>
</evidence>
<feature type="region of interest" description="Disordered" evidence="9">
    <location>
        <begin position="240"/>
        <end position="281"/>
    </location>
</feature>
<name>A0A139GXF1_9PEZI</name>
<keyword evidence="7" id="KW-0833">Ubl conjugation pathway</keyword>
<comment type="catalytic activity">
    <reaction evidence="1">
        <text>[E2 ubiquitin-conjugating enzyme]-S-ubiquitinyl-L-cysteine + [acceptor protein]-L-lysine = [E2 ubiquitin-conjugating enzyme]-L-cysteine + [acceptor protein]-N(6)-ubiquitinyl-L-lysine.</text>
        <dbReference type="EC" id="2.3.2.31"/>
    </reaction>
</comment>
<dbReference type="GO" id="GO:0016567">
    <property type="term" value="P:protein ubiquitination"/>
    <property type="evidence" value="ECO:0007669"/>
    <property type="project" value="InterPro"/>
</dbReference>
<evidence type="ECO:0000313" key="12">
    <source>
        <dbReference type="Proteomes" id="UP000070133"/>
    </source>
</evidence>
<accession>A0A139GXF1</accession>
<gene>
    <name evidence="11" type="ORF">AC578_8050</name>
</gene>
<keyword evidence="4" id="KW-0479">Metal-binding</keyword>
<dbReference type="AlphaFoldDB" id="A0A139GXF1"/>
<dbReference type="InterPro" id="IPR013083">
    <property type="entry name" value="Znf_RING/FYVE/PHD"/>
</dbReference>
<keyword evidence="6" id="KW-0863">Zinc-finger</keyword>
<dbReference type="PROSITE" id="PS51873">
    <property type="entry name" value="TRIAD"/>
    <property type="match status" value="1"/>
</dbReference>
<evidence type="ECO:0000256" key="3">
    <source>
        <dbReference type="ARBA" id="ARBA00022679"/>
    </source>
</evidence>
<evidence type="ECO:0000259" key="10">
    <source>
        <dbReference type="PROSITE" id="PS51873"/>
    </source>
</evidence>